<dbReference type="PANTHER" id="PTHR34182:SF1">
    <property type="entry name" value="PROTEIN-EXPORT MEMBRANE PROTEIN SECG"/>
    <property type="match status" value="1"/>
</dbReference>
<evidence type="ECO:0000256" key="9">
    <source>
        <dbReference type="ARBA" id="ARBA00023010"/>
    </source>
</evidence>
<evidence type="ECO:0000256" key="10">
    <source>
        <dbReference type="ARBA" id="ARBA00023136"/>
    </source>
</evidence>
<evidence type="ECO:0000256" key="5">
    <source>
        <dbReference type="ARBA" id="ARBA00022475"/>
    </source>
</evidence>
<comment type="similarity">
    <text evidence="2 11">Belongs to the SecG family.</text>
</comment>
<feature type="region of interest" description="Disordered" evidence="12">
    <location>
        <begin position="94"/>
        <end position="154"/>
    </location>
</feature>
<evidence type="ECO:0000313" key="15">
    <source>
        <dbReference type="EMBL" id="VFK14955.1"/>
    </source>
</evidence>
<feature type="compositionally biased region" description="Basic and acidic residues" evidence="12">
    <location>
        <begin position="145"/>
        <end position="154"/>
    </location>
</feature>
<comment type="subcellular location">
    <subcellularLocation>
        <location evidence="1 11">Cell membrane</location>
        <topology evidence="1 11">Multi-pass membrane protein</topology>
    </subcellularLocation>
</comment>
<keyword evidence="5 11" id="KW-1003">Cell membrane</keyword>
<dbReference type="EMBL" id="CAADFL010000347">
    <property type="protein sequence ID" value="VFK14955.1"/>
    <property type="molecule type" value="Genomic_DNA"/>
</dbReference>
<dbReference type="NCBIfam" id="TIGR00810">
    <property type="entry name" value="secG"/>
    <property type="match status" value="1"/>
</dbReference>
<protein>
    <recommendedName>
        <fullName evidence="3 11">Protein-export membrane protein SecG</fullName>
    </recommendedName>
</protein>
<reference evidence="14" key="1">
    <citation type="submission" date="2019-02" db="EMBL/GenBank/DDBJ databases">
        <authorList>
            <person name="Gruber-Vodicka R. H."/>
            <person name="Seah K. B. B."/>
        </authorList>
    </citation>
    <scope>NUCLEOTIDE SEQUENCE</scope>
    <source>
        <strain evidence="13">BECK_BZ163</strain>
        <strain evidence="15">BECK_BZ164</strain>
        <strain evidence="14">BECK_BZ165</strain>
    </source>
</reference>
<keyword evidence="10 11" id="KW-0472">Membrane</keyword>
<evidence type="ECO:0000256" key="2">
    <source>
        <dbReference type="ARBA" id="ARBA00008445"/>
    </source>
</evidence>
<dbReference type="PANTHER" id="PTHR34182">
    <property type="entry name" value="PROTEIN-EXPORT MEMBRANE PROTEIN SECG"/>
    <property type="match status" value="1"/>
</dbReference>
<evidence type="ECO:0000256" key="6">
    <source>
        <dbReference type="ARBA" id="ARBA00022692"/>
    </source>
</evidence>
<dbReference type="GO" id="GO:0015450">
    <property type="term" value="F:protein-transporting ATPase activity"/>
    <property type="evidence" value="ECO:0007669"/>
    <property type="project" value="UniProtKB-UniRule"/>
</dbReference>
<feature type="transmembrane region" description="Helical" evidence="11">
    <location>
        <begin position="51"/>
        <end position="74"/>
    </location>
</feature>
<dbReference type="GO" id="GO:0065002">
    <property type="term" value="P:intracellular protein transmembrane transport"/>
    <property type="evidence" value="ECO:0007669"/>
    <property type="project" value="TreeGrafter"/>
</dbReference>
<proteinExistence type="inferred from homology"/>
<comment type="function">
    <text evidence="11">Involved in protein export. Participates in an early event of protein translocation.</text>
</comment>
<dbReference type="GO" id="GO:0009306">
    <property type="term" value="P:protein secretion"/>
    <property type="evidence" value="ECO:0007669"/>
    <property type="project" value="UniProtKB-UniRule"/>
</dbReference>
<accession>A0A450T4U7</accession>
<evidence type="ECO:0000256" key="3">
    <source>
        <dbReference type="ARBA" id="ARBA00017876"/>
    </source>
</evidence>
<dbReference type="InterPro" id="IPR004692">
    <property type="entry name" value="SecG"/>
</dbReference>
<comment type="caution">
    <text evidence="11">Lacks conserved residue(s) required for the propagation of feature annotation.</text>
</comment>
<organism evidence="14">
    <name type="scientific">Candidatus Kentrum sp. FM</name>
    <dbReference type="NCBI Taxonomy" id="2126340"/>
    <lineage>
        <taxon>Bacteria</taxon>
        <taxon>Pseudomonadati</taxon>
        <taxon>Pseudomonadota</taxon>
        <taxon>Gammaproteobacteria</taxon>
        <taxon>Candidatus Kentrum</taxon>
    </lineage>
</organism>
<dbReference type="Pfam" id="PF03840">
    <property type="entry name" value="SecG"/>
    <property type="match status" value="1"/>
</dbReference>
<keyword evidence="7 11" id="KW-0653">Protein transport</keyword>
<keyword evidence="6 11" id="KW-0812">Transmembrane</keyword>
<evidence type="ECO:0000313" key="13">
    <source>
        <dbReference type="EMBL" id="VFJ57762.1"/>
    </source>
</evidence>
<dbReference type="AlphaFoldDB" id="A0A450T4U7"/>
<evidence type="ECO:0000256" key="4">
    <source>
        <dbReference type="ARBA" id="ARBA00022448"/>
    </source>
</evidence>
<keyword evidence="4 11" id="KW-0813">Transport</keyword>
<dbReference type="EMBL" id="CAADEZ010000200">
    <property type="protein sequence ID" value="VFJ57762.1"/>
    <property type="molecule type" value="Genomic_DNA"/>
</dbReference>
<dbReference type="GO" id="GO:0043952">
    <property type="term" value="P:protein transport by the Sec complex"/>
    <property type="evidence" value="ECO:0007669"/>
    <property type="project" value="TreeGrafter"/>
</dbReference>
<evidence type="ECO:0000256" key="11">
    <source>
        <dbReference type="RuleBase" id="RU365087"/>
    </source>
</evidence>
<keyword evidence="8 11" id="KW-1133">Transmembrane helix</keyword>
<dbReference type="PRINTS" id="PR01651">
    <property type="entry name" value="SECGEXPORT"/>
</dbReference>
<evidence type="ECO:0000256" key="8">
    <source>
        <dbReference type="ARBA" id="ARBA00022989"/>
    </source>
</evidence>
<sequence length="154" mass="16077">MQQFFLIIHVLAAVGLIALVLLQQGRGADAGAAFGSGSSGTLFGARGPASFLTRITAILAAVFFLTSLALAYMVSHSQDRASVIEKLRDDNARVIPEEDISIPPDPAASQPDMSRESNPDIPIAPTTDGPAAGLSEDDSSKTPSKPKDSKDAKE</sequence>
<evidence type="ECO:0000256" key="7">
    <source>
        <dbReference type="ARBA" id="ARBA00022927"/>
    </source>
</evidence>
<evidence type="ECO:0000313" key="14">
    <source>
        <dbReference type="EMBL" id="VFJ61620.1"/>
    </source>
</evidence>
<name>A0A450T4U7_9GAMM</name>
<evidence type="ECO:0000256" key="1">
    <source>
        <dbReference type="ARBA" id="ARBA00004651"/>
    </source>
</evidence>
<gene>
    <name evidence="13" type="ORF">BECKFM1743A_GA0114220_102004</name>
    <name evidence="15" type="ORF">BECKFM1743B_GA0114221_103474</name>
    <name evidence="14" type="ORF">BECKFM1743C_GA0114222_102972</name>
</gene>
<evidence type="ECO:0000256" key="12">
    <source>
        <dbReference type="SAM" id="MobiDB-lite"/>
    </source>
</evidence>
<dbReference type="EMBL" id="CAADFA010000297">
    <property type="protein sequence ID" value="VFJ61620.1"/>
    <property type="molecule type" value="Genomic_DNA"/>
</dbReference>
<dbReference type="GO" id="GO:0005886">
    <property type="term" value="C:plasma membrane"/>
    <property type="evidence" value="ECO:0007669"/>
    <property type="project" value="UniProtKB-SubCell"/>
</dbReference>
<keyword evidence="9 11" id="KW-0811">Translocation</keyword>